<protein>
    <submittedName>
        <fullName evidence="2">LPP20 family lipoprotein</fullName>
    </submittedName>
</protein>
<keyword evidence="1" id="KW-0732">Signal</keyword>
<dbReference type="EMBL" id="JBGOOT010000002">
    <property type="protein sequence ID" value="MEZ8194273.1"/>
    <property type="molecule type" value="Genomic_DNA"/>
</dbReference>
<feature type="signal peptide" evidence="1">
    <location>
        <begin position="1"/>
        <end position="23"/>
    </location>
</feature>
<dbReference type="RefSeq" id="WP_261890046.1">
    <property type="nucleotide sequence ID" value="NZ_AP025473.1"/>
</dbReference>
<feature type="chain" id="PRO_5047419395" evidence="1">
    <location>
        <begin position="24"/>
        <end position="199"/>
    </location>
</feature>
<evidence type="ECO:0000313" key="3">
    <source>
        <dbReference type="Proteomes" id="UP001569153"/>
    </source>
</evidence>
<accession>A0ABV4M3G1</accession>
<sequence length="199" mass="21034">MKKVLALSALTVALVGCQSTQTAQQPAPEPVADCYYYGNPDIAAPSWICSPNANQEEYIREAVGFSGDTAGGIAHQKNLAILQAQKELADQVKLEILTQVKSKVGTLGVGGSAGATSATSAEKNAISNVVLEGVETIKSFRGKDGYFYVHVGLPRNVFQQNVERVIAAVEESSPETIPESAQKKNADLAEQITQALGDI</sequence>
<reference evidence="2 3" key="1">
    <citation type="submission" date="2024-06" db="EMBL/GenBank/DDBJ databases">
        <authorList>
            <person name="Steensen K."/>
            <person name="Seneca J."/>
            <person name="Bartlau N."/>
            <person name="Yu A.X."/>
            <person name="Polz M.F."/>
        </authorList>
    </citation>
    <scope>NUCLEOTIDE SEQUENCE [LARGE SCALE GENOMIC DNA]</scope>
    <source>
        <strain evidence="2 3">FF146</strain>
    </source>
</reference>
<dbReference type="PROSITE" id="PS51257">
    <property type="entry name" value="PROKAR_LIPOPROTEIN"/>
    <property type="match status" value="1"/>
</dbReference>
<dbReference type="Proteomes" id="UP001569153">
    <property type="component" value="Unassembled WGS sequence"/>
</dbReference>
<evidence type="ECO:0000256" key="1">
    <source>
        <dbReference type="SAM" id="SignalP"/>
    </source>
</evidence>
<keyword evidence="3" id="KW-1185">Reference proteome</keyword>
<comment type="caution">
    <text evidence="2">The sequence shown here is derived from an EMBL/GenBank/DDBJ whole genome shotgun (WGS) entry which is preliminary data.</text>
</comment>
<evidence type="ECO:0000313" key="2">
    <source>
        <dbReference type="EMBL" id="MEZ8194273.1"/>
    </source>
</evidence>
<proteinExistence type="predicted"/>
<keyword evidence="2" id="KW-0449">Lipoprotein</keyword>
<organism evidence="2 3">
    <name type="scientific">Vibrio cortegadensis</name>
    <dbReference type="NCBI Taxonomy" id="1328770"/>
    <lineage>
        <taxon>Bacteria</taxon>
        <taxon>Pseudomonadati</taxon>
        <taxon>Pseudomonadota</taxon>
        <taxon>Gammaproteobacteria</taxon>
        <taxon>Vibrionales</taxon>
        <taxon>Vibrionaceae</taxon>
        <taxon>Vibrio</taxon>
    </lineage>
</organism>
<gene>
    <name evidence="2" type="ORF">ACED38_05145</name>
</gene>
<name>A0ABV4M3G1_9VIBR</name>